<evidence type="ECO:0000313" key="1">
    <source>
        <dbReference type="EMBL" id="KAJ9100807.1"/>
    </source>
</evidence>
<sequence length="501" mass="56121">MSFKGIKKSLVRAPQNFRQKLNMGEVTQDPVYIDAERRFKELEIETKKLSDESKRYFNAVNGILDNQIDFSKAIEEIYKPISGRVSDPSSTVPEDNPEGIQASEQYREVVKELKETLKPDLELIEKRVVNPAQELLQVIQSIRKMATKRDHKQVDLDRHKRTFKKYEDKKERTAKDEEKMYNAEAEVHVAQEEYDYYNEMLKNELPVLFQMQSDFIRPLFVSFYYMQLNIFYTLYQRMEELKIPYFDLNSDIVEAYHFKKGNIEEQTDAIGITHFKQGHAKAKLEATKRRHAAAGAGATGSPVPGEQLPPYSPDQGQYGQYTQYGQQPGQPQYGQQPGQPQYGQPAQPQYGQPASPQYGKPAPLYGQPAQPQYGQASTPVYGQAPAPAPAYGDYKSPQGPGYQSPTTAASTYSSPPLAQSVPSYGTPVTPASAAPVPAPVPAQAQTCTALYDYTAQAQGDLSFTAGAVIEVVDRTSDANGWWTGRYNGQTGVFPGNYVQLN</sequence>
<organism evidence="1 2">
    <name type="scientific">Naganishia cerealis</name>
    <dbReference type="NCBI Taxonomy" id="610337"/>
    <lineage>
        <taxon>Eukaryota</taxon>
        <taxon>Fungi</taxon>
        <taxon>Dikarya</taxon>
        <taxon>Basidiomycota</taxon>
        <taxon>Agaricomycotina</taxon>
        <taxon>Tremellomycetes</taxon>
        <taxon>Filobasidiales</taxon>
        <taxon>Filobasidiaceae</taxon>
        <taxon>Naganishia</taxon>
    </lineage>
</organism>
<evidence type="ECO:0000313" key="2">
    <source>
        <dbReference type="Proteomes" id="UP001241377"/>
    </source>
</evidence>
<name>A0ACC2VND9_9TREE</name>
<dbReference type="Proteomes" id="UP001241377">
    <property type="component" value="Unassembled WGS sequence"/>
</dbReference>
<reference evidence="1" key="1">
    <citation type="submission" date="2023-04" db="EMBL/GenBank/DDBJ databases">
        <title>Draft Genome sequencing of Naganishia species isolated from polar environments using Oxford Nanopore Technology.</title>
        <authorList>
            <person name="Leo P."/>
            <person name="Venkateswaran K."/>
        </authorList>
    </citation>
    <scope>NUCLEOTIDE SEQUENCE</scope>
    <source>
        <strain evidence="1">MNA-CCFEE 5261</strain>
    </source>
</reference>
<proteinExistence type="predicted"/>
<protein>
    <submittedName>
        <fullName evidence="1">Uncharacterized protein</fullName>
    </submittedName>
</protein>
<comment type="caution">
    <text evidence="1">The sequence shown here is derived from an EMBL/GenBank/DDBJ whole genome shotgun (WGS) entry which is preliminary data.</text>
</comment>
<keyword evidence="2" id="KW-1185">Reference proteome</keyword>
<dbReference type="EMBL" id="JASBWR010000061">
    <property type="protein sequence ID" value="KAJ9100807.1"/>
    <property type="molecule type" value="Genomic_DNA"/>
</dbReference>
<accession>A0ACC2VND9</accession>
<gene>
    <name evidence="1" type="ORF">QFC19_005410</name>
</gene>